<evidence type="ECO:0000313" key="2">
    <source>
        <dbReference type="Proteomes" id="UP001055811"/>
    </source>
</evidence>
<dbReference type="Proteomes" id="UP001055811">
    <property type="component" value="Linkage Group LG08"/>
</dbReference>
<proteinExistence type="predicted"/>
<sequence>MGASKSTGRLSGSESEEDERRPEAGGGSSGTATNIAIAIAGAAVAAWGISRMLSDKSDTEEEDEATTMRIGTHGLEPSLSNQRSRSYTGYTTEGAYRNGHVDRTSLVTTGHDANKCADGLVRLALKERNESVQYDIPDNIHKLVEKDKTACHSYLKT</sequence>
<organism evidence="1 2">
    <name type="scientific">Cichorium intybus</name>
    <name type="common">Chicory</name>
    <dbReference type="NCBI Taxonomy" id="13427"/>
    <lineage>
        <taxon>Eukaryota</taxon>
        <taxon>Viridiplantae</taxon>
        <taxon>Streptophyta</taxon>
        <taxon>Embryophyta</taxon>
        <taxon>Tracheophyta</taxon>
        <taxon>Spermatophyta</taxon>
        <taxon>Magnoliopsida</taxon>
        <taxon>eudicotyledons</taxon>
        <taxon>Gunneridae</taxon>
        <taxon>Pentapetalae</taxon>
        <taxon>asterids</taxon>
        <taxon>campanulids</taxon>
        <taxon>Asterales</taxon>
        <taxon>Asteraceae</taxon>
        <taxon>Cichorioideae</taxon>
        <taxon>Cichorieae</taxon>
        <taxon>Cichoriinae</taxon>
        <taxon>Cichorium</taxon>
    </lineage>
</organism>
<accession>A0ACB8ZSB1</accession>
<protein>
    <submittedName>
        <fullName evidence="1">Uncharacterized protein</fullName>
    </submittedName>
</protein>
<reference evidence="1 2" key="2">
    <citation type="journal article" date="2022" name="Mol. Ecol. Resour.">
        <title>The genomes of chicory, endive, great burdock and yacon provide insights into Asteraceae paleo-polyploidization history and plant inulin production.</title>
        <authorList>
            <person name="Fan W."/>
            <person name="Wang S."/>
            <person name="Wang H."/>
            <person name="Wang A."/>
            <person name="Jiang F."/>
            <person name="Liu H."/>
            <person name="Zhao H."/>
            <person name="Xu D."/>
            <person name="Zhang Y."/>
        </authorList>
    </citation>
    <scope>NUCLEOTIDE SEQUENCE [LARGE SCALE GENOMIC DNA]</scope>
    <source>
        <strain evidence="2">cv. Punajuju</strain>
        <tissue evidence="1">Leaves</tissue>
    </source>
</reference>
<keyword evidence="2" id="KW-1185">Reference proteome</keyword>
<gene>
    <name evidence="1" type="ORF">L2E82_44830</name>
</gene>
<name>A0ACB8ZSB1_CICIN</name>
<dbReference type="EMBL" id="CM042016">
    <property type="protein sequence ID" value="KAI3700209.1"/>
    <property type="molecule type" value="Genomic_DNA"/>
</dbReference>
<evidence type="ECO:0000313" key="1">
    <source>
        <dbReference type="EMBL" id="KAI3700209.1"/>
    </source>
</evidence>
<reference evidence="2" key="1">
    <citation type="journal article" date="2022" name="Mol. Ecol. Resour.">
        <title>The genomes of chicory, endive, great burdock and yacon provide insights into Asteraceae palaeo-polyploidization history and plant inulin production.</title>
        <authorList>
            <person name="Fan W."/>
            <person name="Wang S."/>
            <person name="Wang H."/>
            <person name="Wang A."/>
            <person name="Jiang F."/>
            <person name="Liu H."/>
            <person name="Zhao H."/>
            <person name="Xu D."/>
            <person name="Zhang Y."/>
        </authorList>
    </citation>
    <scope>NUCLEOTIDE SEQUENCE [LARGE SCALE GENOMIC DNA]</scope>
    <source>
        <strain evidence="2">cv. Punajuju</strain>
    </source>
</reference>
<comment type="caution">
    <text evidence="1">The sequence shown here is derived from an EMBL/GenBank/DDBJ whole genome shotgun (WGS) entry which is preliminary data.</text>
</comment>